<name>A0ABQ1HWF9_9ALTE</name>
<feature type="transmembrane region" description="Helical" evidence="1">
    <location>
        <begin position="16"/>
        <end position="40"/>
    </location>
</feature>
<evidence type="ECO:0000256" key="1">
    <source>
        <dbReference type="SAM" id="Phobius"/>
    </source>
</evidence>
<dbReference type="EMBL" id="BMDY01000002">
    <property type="protein sequence ID" value="GGA94882.1"/>
    <property type="molecule type" value="Genomic_DNA"/>
</dbReference>
<dbReference type="Proteomes" id="UP000651977">
    <property type="component" value="Unassembled WGS sequence"/>
</dbReference>
<reference evidence="3" key="1">
    <citation type="journal article" date="2019" name="Int. J. Syst. Evol. Microbiol.">
        <title>The Global Catalogue of Microorganisms (GCM) 10K type strain sequencing project: providing services to taxonomists for standard genome sequencing and annotation.</title>
        <authorList>
            <consortium name="The Broad Institute Genomics Platform"/>
            <consortium name="The Broad Institute Genome Sequencing Center for Infectious Disease"/>
            <person name="Wu L."/>
            <person name="Ma J."/>
        </authorList>
    </citation>
    <scope>NUCLEOTIDE SEQUENCE [LARGE SCALE GENOMIC DNA]</scope>
    <source>
        <strain evidence="3">CGMCC 1.10131</strain>
    </source>
</reference>
<gene>
    <name evidence="2" type="ORF">GCM10007414_04520</name>
</gene>
<keyword evidence="3" id="KW-1185">Reference proteome</keyword>
<comment type="caution">
    <text evidence="2">The sequence shown here is derived from an EMBL/GenBank/DDBJ whole genome shotgun (WGS) entry which is preliminary data.</text>
</comment>
<evidence type="ECO:0000313" key="2">
    <source>
        <dbReference type="EMBL" id="GGA94882.1"/>
    </source>
</evidence>
<keyword evidence="1" id="KW-0472">Membrane</keyword>
<sequence>MKGSKNKAATHFSWDLWLLGPLAGMVLVALMGAGATLRLLKQNSAQLVRSLT</sequence>
<organism evidence="2 3">
    <name type="scientific">Agarivorans gilvus</name>
    <dbReference type="NCBI Taxonomy" id="680279"/>
    <lineage>
        <taxon>Bacteria</taxon>
        <taxon>Pseudomonadati</taxon>
        <taxon>Pseudomonadota</taxon>
        <taxon>Gammaproteobacteria</taxon>
        <taxon>Alteromonadales</taxon>
        <taxon>Alteromonadaceae</taxon>
        <taxon>Agarivorans</taxon>
    </lineage>
</organism>
<accession>A0ABQ1HWF9</accession>
<protein>
    <submittedName>
        <fullName evidence="2">Uncharacterized protein</fullName>
    </submittedName>
</protein>
<proteinExistence type="predicted"/>
<keyword evidence="1" id="KW-1133">Transmembrane helix</keyword>
<evidence type="ECO:0000313" key="3">
    <source>
        <dbReference type="Proteomes" id="UP000651977"/>
    </source>
</evidence>
<dbReference type="RefSeq" id="WP_157051617.1">
    <property type="nucleotide sequence ID" value="NZ_BMDY01000002.1"/>
</dbReference>
<keyword evidence="1" id="KW-0812">Transmembrane</keyword>